<comment type="caution">
    <text evidence="3">The sequence shown here is derived from an EMBL/GenBank/DDBJ whole genome shotgun (WGS) entry which is preliminary data.</text>
</comment>
<dbReference type="GO" id="GO:0003677">
    <property type="term" value="F:DNA binding"/>
    <property type="evidence" value="ECO:0007669"/>
    <property type="project" value="TreeGrafter"/>
</dbReference>
<dbReference type="GO" id="GO:0005524">
    <property type="term" value="F:ATP binding"/>
    <property type="evidence" value="ECO:0007669"/>
    <property type="project" value="InterPro"/>
</dbReference>
<feature type="region of interest" description="Disordered" evidence="1">
    <location>
        <begin position="500"/>
        <end position="526"/>
    </location>
</feature>
<feature type="region of interest" description="Disordered" evidence="1">
    <location>
        <begin position="445"/>
        <end position="479"/>
    </location>
</feature>
<dbReference type="PANTHER" id="PTHR23389">
    <property type="entry name" value="CHROMOSOME TRANSMISSION FIDELITY FACTOR 18"/>
    <property type="match status" value="1"/>
</dbReference>
<feature type="region of interest" description="Disordered" evidence="1">
    <location>
        <begin position="333"/>
        <end position="369"/>
    </location>
</feature>
<accession>A0AAV1N1Y5</accession>
<evidence type="ECO:0000259" key="2">
    <source>
        <dbReference type="SMART" id="SM00382"/>
    </source>
</evidence>
<dbReference type="GO" id="GO:0061860">
    <property type="term" value="F:DNA clamp unloader activity"/>
    <property type="evidence" value="ECO:0007669"/>
    <property type="project" value="TreeGrafter"/>
</dbReference>
<feature type="compositionally biased region" description="Polar residues" evidence="1">
    <location>
        <begin position="516"/>
        <end position="526"/>
    </location>
</feature>
<feature type="domain" description="AAA+ ATPase" evidence="2">
    <location>
        <begin position="368"/>
        <end position="588"/>
    </location>
</feature>
<feature type="compositionally biased region" description="Polar residues" evidence="1">
    <location>
        <begin position="172"/>
        <end position="186"/>
    </location>
</feature>
<dbReference type="PANTHER" id="PTHR23389:SF21">
    <property type="entry name" value="ATPASE FAMILY AAA DOMAIN-CONTAINING PROTEIN 5"/>
    <property type="match status" value="1"/>
</dbReference>
<feature type="compositionally biased region" description="Basic residues" evidence="1">
    <location>
        <begin position="466"/>
        <end position="477"/>
    </location>
</feature>
<gene>
    <name evidence="3" type="ORF">FSCOSCO3_A009073</name>
</gene>
<evidence type="ECO:0000313" key="4">
    <source>
        <dbReference type="Proteomes" id="UP001314229"/>
    </source>
</evidence>
<dbReference type="InterPro" id="IPR003593">
    <property type="entry name" value="AAA+_ATPase"/>
</dbReference>
<dbReference type="SMART" id="SM00382">
    <property type="entry name" value="AAA"/>
    <property type="match status" value="1"/>
</dbReference>
<dbReference type="EMBL" id="CAWUFR010000013">
    <property type="protein sequence ID" value="CAK6953430.1"/>
    <property type="molecule type" value="Genomic_DNA"/>
</dbReference>
<feature type="compositionally biased region" description="Basic residues" evidence="1">
    <location>
        <begin position="235"/>
        <end position="246"/>
    </location>
</feature>
<reference evidence="3 4" key="1">
    <citation type="submission" date="2024-01" db="EMBL/GenBank/DDBJ databases">
        <authorList>
            <person name="Alioto T."/>
            <person name="Alioto T."/>
            <person name="Gomez Garrido J."/>
        </authorList>
    </citation>
    <scope>NUCLEOTIDE SEQUENCE [LARGE SCALE GENOMIC DNA]</scope>
</reference>
<feature type="region of interest" description="Disordered" evidence="1">
    <location>
        <begin position="172"/>
        <end position="246"/>
    </location>
</feature>
<sequence>MRNKLKLSKISKDASCTSKNPLRATEVITLSDDETSPVAKDKCSNVAEGSISSCKAQPLQEKKGGCYAKDINIAPIFLRITQQGKGKRSSDGGFDQPEEELQKSMLLPQSDEQKPVKSRLSSPAGFHLTERKRSWKWQLSSSALLGCLEEIQTSNLAFPVQRVFGSLQEKNVGSLENPSHSRQSWFQEKRKRGHESAQKASKRLRSLTTEDTTGTSHGHLSVQDSQESPVLSAKKQPRSSRLSRTHRLKKRCESVGLVNNCETNSEHTNQTESHSESLITCGILQRDSSFEDELWTDKYSPQRSSEVIGNSASVNKLHSWLKKWKLRADFDERRKKEERKQEENSSDSWDCGDFQGEVGTEGESLEPPCNTMLITGPSGGGKTASVYACAQELGFKVFEVNCSSQRSGRHVLSQLKEATQSHLLETSGKDLLKPAYFNNYNTKSCSHSSDNLPGKSVAPKNVISSSKKRPAQNRKGKANPATVTLANFFKMKAKADHLHFGGLLPSENPDRKKPDSSSQGSDQTALQNKKKATSLILFEEVDVIFEGDVGFLPAIKTFMTTTKRPVILTTNDPSFRERFCCSLEEIIFKTPSAMNVCSYLQLVCLAENAKLELDDVISLLTLTRGDVRRCLLQLQLWVNSGGGRTSQRGDSLDSQLNRRDAGCSASMLGLHSVTQNHLLNLLKSWTDSDMNKLLQLLAESWRRNIPLLYSNQELFLPIRAKGAPVQYLDKVTSSGQQSELAPSDIQLNGNVDSMATAAKSNSVRSVSRLSRRKYTSAAFNATSSSNLTEKPQTTSLTFHATHFRALSSDDRTELNAAKVTTDCLDALTDFFDLMSYLDATIPSAEPLISDPCRPEFVWTGAEMKDSLLDEMREGEQEGRCCRQDMLLDIQAAVEGLGFRRCWRRASESWTEAHRCIQKLGGTRWGRLMETPKLPVSVNKKSLSYSFQPLCAPSVSQSRYELSRTVLGSQSFSLLGNRQAVTVDYMPVLRSICRSQRPQQQREEPVRCLNYLSSKHLGLPRSTLQCLAEDFS</sequence>
<evidence type="ECO:0000256" key="1">
    <source>
        <dbReference type="SAM" id="MobiDB-lite"/>
    </source>
</evidence>
<dbReference type="Pfam" id="PF00004">
    <property type="entry name" value="AAA"/>
    <property type="match status" value="1"/>
</dbReference>
<proteinExistence type="predicted"/>
<dbReference type="InterPro" id="IPR027417">
    <property type="entry name" value="P-loop_NTPase"/>
</dbReference>
<evidence type="ECO:0000313" key="3">
    <source>
        <dbReference type="EMBL" id="CAK6953430.1"/>
    </source>
</evidence>
<dbReference type="Proteomes" id="UP001314229">
    <property type="component" value="Unassembled WGS sequence"/>
</dbReference>
<dbReference type="InterPro" id="IPR003959">
    <property type="entry name" value="ATPase_AAA_core"/>
</dbReference>
<feature type="compositionally biased region" description="Basic and acidic residues" evidence="1">
    <location>
        <begin position="333"/>
        <end position="343"/>
    </location>
</feature>
<dbReference type="GO" id="GO:0016887">
    <property type="term" value="F:ATP hydrolysis activity"/>
    <property type="evidence" value="ECO:0007669"/>
    <property type="project" value="InterPro"/>
</dbReference>
<protein>
    <submittedName>
        <fullName evidence="3">ATPase family AAA domain-containing protein 5b</fullName>
    </submittedName>
</protein>
<dbReference type="AlphaFoldDB" id="A0AAV1N1Y5"/>
<name>A0AAV1N1Y5_SCOSC</name>
<feature type="compositionally biased region" description="Polar residues" evidence="1">
    <location>
        <begin position="206"/>
        <end position="229"/>
    </location>
</feature>
<dbReference type="GO" id="GO:0005634">
    <property type="term" value="C:nucleus"/>
    <property type="evidence" value="ECO:0007669"/>
    <property type="project" value="TreeGrafter"/>
</dbReference>
<keyword evidence="4" id="KW-1185">Reference proteome</keyword>
<dbReference type="Gene3D" id="3.40.50.300">
    <property type="entry name" value="P-loop containing nucleotide triphosphate hydrolases"/>
    <property type="match status" value="1"/>
</dbReference>
<organism evidence="3 4">
    <name type="scientific">Scomber scombrus</name>
    <name type="common">Atlantic mackerel</name>
    <name type="synonym">Scomber vernalis</name>
    <dbReference type="NCBI Taxonomy" id="13677"/>
    <lineage>
        <taxon>Eukaryota</taxon>
        <taxon>Metazoa</taxon>
        <taxon>Chordata</taxon>
        <taxon>Craniata</taxon>
        <taxon>Vertebrata</taxon>
        <taxon>Euteleostomi</taxon>
        <taxon>Actinopterygii</taxon>
        <taxon>Neopterygii</taxon>
        <taxon>Teleostei</taxon>
        <taxon>Neoteleostei</taxon>
        <taxon>Acanthomorphata</taxon>
        <taxon>Pelagiaria</taxon>
        <taxon>Scombriformes</taxon>
        <taxon>Scombridae</taxon>
        <taxon>Scomber</taxon>
    </lineage>
</organism>
<dbReference type="SUPFAM" id="SSF52540">
    <property type="entry name" value="P-loop containing nucleoside triphosphate hydrolases"/>
    <property type="match status" value="1"/>
</dbReference>